<feature type="chain" id="PRO_5043421271" description="T9SS type A sorting domain-containing protein" evidence="1">
    <location>
        <begin position="20"/>
        <end position="547"/>
    </location>
</feature>
<proteinExistence type="predicted"/>
<protein>
    <recommendedName>
        <fullName evidence="4">T9SS type A sorting domain-containing protein</fullName>
    </recommendedName>
</protein>
<evidence type="ECO:0000256" key="1">
    <source>
        <dbReference type="SAM" id="SignalP"/>
    </source>
</evidence>
<evidence type="ECO:0000313" key="2">
    <source>
        <dbReference type="EMBL" id="QWG02705.1"/>
    </source>
</evidence>
<reference evidence="2 3" key="1">
    <citation type="submission" date="2021-05" db="EMBL/GenBank/DDBJ databases">
        <title>Comparative genomic studies on the polysaccharide-degrading batcterial strains of the Flammeovirga genus.</title>
        <authorList>
            <person name="Zewei F."/>
            <person name="Zheng Z."/>
            <person name="Yu L."/>
            <person name="Ruyue G."/>
            <person name="Yanhong M."/>
            <person name="Yuanyuan C."/>
            <person name="Jingyan G."/>
            <person name="Wenjun H."/>
        </authorList>
    </citation>
    <scope>NUCLEOTIDE SEQUENCE [LARGE SCALE GENOMIC DNA]</scope>
    <source>
        <strain evidence="2 3">NBRC:100898</strain>
    </source>
</reference>
<dbReference type="EMBL" id="CP076132">
    <property type="protein sequence ID" value="QWG02705.1"/>
    <property type="molecule type" value="Genomic_DNA"/>
</dbReference>
<feature type="signal peptide" evidence="1">
    <location>
        <begin position="1"/>
        <end position="19"/>
    </location>
</feature>
<keyword evidence="1" id="KW-0732">Signal</keyword>
<name>A0AAX1N905_9BACT</name>
<organism evidence="2 3">
    <name type="scientific">Flammeovirga yaeyamensis</name>
    <dbReference type="NCBI Taxonomy" id="367791"/>
    <lineage>
        <taxon>Bacteria</taxon>
        <taxon>Pseudomonadati</taxon>
        <taxon>Bacteroidota</taxon>
        <taxon>Cytophagia</taxon>
        <taxon>Cytophagales</taxon>
        <taxon>Flammeovirgaceae</taxon>
        <taxon>Flammeovirga</taxon>
    </lineage>
</organism>
<evidence type="ECO:0000313" key="3">
    <source>
        <dbReference type="Proteomes" id="UP000678679"/>
    </source>
</evidence>
<sequence>MKSIFIFLFSLLLVSFAKAQSHTYHQNITNFTNDNITSDYTSSTAVSDITYTASTSQTLTVSNGATVILDIGGNTLNLRGAVENNANYNAVEIYVAAGSTLKIIGNVDIGEDTDLDIFGTFIVTGNWTNDGRGPGDGGDLDLNVGENGMFAVGGNASFDYSTYDGGTYPQNIFIGGSLTTVGAPGDFSSVNVGVSPFGTASLDLADSNINIDLWQNTTVNDEKLNTNEISSTPLMNVVINSANGWGNKFLKVTCTDFNQNEIIIPDQTGNPITDIAQLQTLLRGIKWQVLDNTVKDKLVTYHKNNDGKTDHINSNERGTMMEYLSKNRVLKISFVDNITDTTTVYTNSSSRMSSIQTIEDINIDNDLGDLPIELIFFEARLQYQKVIFNWASAMEINNDYYAIEQSYDGRSWNEVSKISSKQSNSNFRLDYTYSIDFNGNDTFYRLKQVDFDGTTEYFEHVFIKGGNNHLKLYPTKLQKGNKLKVEAIGRNTMFLYTLEGKIIYQYQWTKDNVGLELIEFPTTIPTGQYIVVLKNDLLNFHQQIVLY</sequence>
<gene>
    <name evidence="2" type="ORF">KMW28_03760</name>
</gene>
<dbReference type="Proteomes" id="UP000678679">
    <property type="component" value="Chromosome 1"/>
</dbReference>
<dbReference type="KEGG" id="fya:KMW28_03760"/>
<dbReference type="AlphaFoldDB" id="A0AAX1N905"/>
<keyword evidence="3" id="KW-1185">Reference proteome</keyword>
<accession>A0AAX1N905</accession>
<evidence type="ECO:0008006" key="4">
    <source>
        <dbReference type="Google" id="ProtNLM"/>
    </source>
</evidence>
<dbReference type="RefSeq" id="WP_169666575.1">
    <property type="nucleotide sequence ID" value="NZ_CP076132.1"/>
</dbReference>